<dbReference type="STRING" id="1121321.SAMN04488530_101171"/>
<evidence type="ECO:0008006" key="3">
    <source>
        <dbReference type="Google" id="ProtNLM"/>
    </source>
</evidence>
<proteinExistence type="predicted"/>
<evidence type="ECO:0000313" key="1">
    <source>
        <dbReference type="EMBL" id="SHG40569.1"/>
    </source>
</evidence>
<dbReference type="Proteomes" id="UP000243255">
    <property type="component" value="Unassembled WGS sequence"/>
</dbReference>
<organism evidence="1 2">
    <name type="scientific">Asaccharospora irregularis DSM 2635</name>
    <dbReference type="NCBI Taxonomy" id="1121321"/>
    <lineage>
        <taxon>Bacteria</taxon>
        <taxon>Bacillati</taxon>
        <taxon>Bacillota</taxon>
        <taxon>Clostridia</taxon>
        <taxon>Peptostreptococcales</taxon>
        <taxon>Peptostreptococcaceae</taxon>
        <taxon>Asaccharospora</taxon>
    </lineage>
</organism>
<name>A0A1M5JJZ4_9FIRM</name>
<dbReference type="Gene3D" id="1.20.1260.120">
    <property type="entry name" value="Protein of unknown function DUF2935"/>
    <property type="match status" value="1"/>
</dbReference>
<protein>
    <recommendedName>
        <fullName evidence="3">DUF2935 domain-containing protein</fullName>
    </recommendedName>
</protein>
<dbReference type="SUPFAM" id="SSF158430">
    <property type="entry name" value="Bacillus cereus metalloprotein-like"/>
    <property type="match status" value="1"/>
</dbReference>
<dbReference type="InterPro" id="IPR021328">
    <property type="entry name" value="CotB-like"/>
</dbReference>
<dbReference type="AlphaFoldDB" id="A0A1M5JJZ4"/>
<sequence>MQFCYGEKNHIRILEEAEFWKRQESEHTVVIREIVTDLEDEFVNILKDYQRVLSATEASILQYIERLNRSCFTITPEIAENITYMIEITLKQSQTFIEFLNSMMKNSNAVKNNFAAPIVISHIIRESEYYVGIAKAYLNQVDCK</sequence>
<accession>A0A1M5JJZ4</accession>
<evidence type="ECO:0000313" key="2">
    <source>
        <dbReference type="Proteomes" id="UP000243255"/>
    </source>
</evidence>
<gene>
    <name evidence="1" type="ORF">SAMN04488530_101171</name>
</gene>
<reference evidence="2" key="1">
    <citation type="submission" date="2016-11" db="EMBL/GenBank/DDBJ databases">
        <authorList>
            <person name="Varghese N."/>
            <person name="Submissions S."/>
        </authorList>
    </citation>
    <scope>NUCLEOTIDE SEQUENCE [LARGE SCALE GENOMIC DNA]</scope>
    <source>
        <strain evidence="2">DSM 2635</strain>
    </source>
</reference>
<keyword evidence="2" id="KW-1185">Reference proteome</keyword>
<dbReference type="OrthoDB" id="2734401at2"/>
<dbReference type="Pfam" id="PF11155">
    <property type="entry name" value="DUF2935"/>
    <property type="match status" value="1"/>
</dbReference>
<dbReference type="EMBL" id="FQWX01000001">
    <property type="protein sequence ID" value="SHG40569.1"/>
    <property type="molecule type" value="Genomic_DNA"/>
</dbReference>
<dbReference type="RefSeq" id="WP_073123291.1">
    <property type="nucleotide sequence ID" value="NZ_BAABCH010000027.1"/>
</dbReference>